<dbReference type="EMBL" id="GGEC01030794">
    <property type="protein sequence ID" value="MBX11278.1"/>
    <property type="molecule type" value="Transcribed_RNA"/>
</dbReference>
<evidence type="ECO:0000313" key="1">
    <source>
        <dbReference type="EMBL" id="MBX11278.1"/>
    </source>
</evidence>
<name>A0A2P2KZY7_RHIMU</name>
<sequence>MTPSCLLLSEEYIANELGPRILQARLMVKETYGWASASPPKPAIPPPVSSSDFQYMLFALSHSPSRIERTFFSLFTEGAKTQAKKDGGNPYLRMLSAKTRTAQKCIQELKTSP</sequence>
<organism evidence="1">
    <name type="scientific">Rhizophora mucronata</name>
    <name type="common">Asiatic mangrove</name>
    <dbReference type="NCBI Taxonomy" id="61149"/>
    <lineage>
        <taxon>Eukaryota</taxon>
        <taxon>Viridiplantae</taxon>
        <taxon>Streptophyta</taxon>
        <taxon>Embryophyta</taxon>
        <taxon>Tracheophyta</taxon>
        <taxon>Spermatophyta</taxon>
        <taxon>Magnoliopsida</taxon>
        <taxon>eudicotyledons</taxon>
        <taxon>Gunneridae</taxon>
        <taxon>Pentapetalae</taxon>
        <taxon>rosids</taxon>
        <taxon>fabids</taxon>
        <taxon>Malpighiales</taxon>
        <taxon>Rhizophoraceae</taxon>
        <taxon>Rhizophora</taxon>
    </lineage>
</organism>
<dbReference type="AlphaFoldDB" id="A0A2P2KZY7"/>
<proteinExistence type="predicted"/>
<protein>
    <submittedName>
        <fullName evidence="1">Uncharacterized protein</fullName>
    </submittedName>
</protein>
<accession>A0A2P2KZY7</accession>
<reference evidence="1" key="1">
    <citation type="submission" date="2018-02" db="EMBL/GenBank/DDBJ databases">
        <title>Rhizophora mucronata_Transcriptome.</title>
        <authorList>
            <person name="Meera S.P."/>
            <person name="Sreeshan A."/>
            <person name="Augustine A."/>
        </authorList>
    </citation>
    <scope>NUCLEOTIDE SEQUENCE</scope>
    <source>
        <tissue evidence="1">Leaf</tissue>
    </source>
</reference>